<keyword evidence="4" id="KW-0498">Mitosis</keyword>
<keyword evidence="2" id="KW-0132">Cell division</keyword>
<feature type="compositionally biased region" description="Polar residues" evidence="8">
    <location>
        <begin position="1318"/>
        <end position="1362"/>
    </location>
</feature>
<feature type="compositionally biased region" description="Basic residues" evidence="8">
    <location>
        <begin position="1363"/>
        <end position="1374"/>
    </location>
</feature>
<dbReference type="GO" id="GO:0051301">
    <property type="term" value="P:cell division"/>
    <property type="evidence" value="ECO:0007669"/>
    <property type="project" value="UniProtKB-KW"/>
</dbReference>
<dbReference type="GO" id="GO:0035825">
    <property type="term" value="P:homologous recombination"/>
    <property type="evidence" value="ECO:0007669"/>
    <property type="project" value="UniProtKB-ARBA"/>
</dbReference>
<dbReference type="InterPro" id="IPR011989">
    <property type="entry name" value="ARM-like"/>
</dbReference>
<evidence type="ECO:0000256" key="8">
    <source>
        <dbReference type="SAM" id="MobiDB-lite"/>
    </source>
</evidence>
<dbReference type="InterPro" id="IPR016024">
    <property type="entry name" value="ARM-type_fold"/>
</dbReference>
<dbReference type="GO" id="GO:0007064">
    <property type="term" value="P:mitotic sister chromatid cohesion"/>
    <property type="evidence" value="ECO:0007669"/>
    <property type="project" value="InterPro"/>
</dbReference>
<comment type="subcellular location">
    <subcellularLocation>
        <location evidence="1">Nucleus</location>
    </subcellularLocation>
</comment>
<dbReference type="PANTHER" id="PTHR12663:SF50">
    <property type="entry name" value="SISTER CHROMATID COHESION PROTEIN PDS5 HOMOLOG B"/>
    <property type="match status" value="1"/>
</dbReference>
<evidence type="ECO:0000256" key="4">
    <source>
        <dbReference type="ARBA" id="ARBA00022776"/>
    </source>
</evidence>
<keyword evidence="6" id="KW-0539">Nucleus</keyword>
<evidence type="ECO:0000313" key="9">
    <source>
        <dbReference type="EMBL" id="KAK4276740.1"/>
    </source>
</evidence>
<dbReference type="GO" id="GO:0005634">
    <property type="term" value="C:nucleus"/>
    <property type="evidence" value="ECO:0007669"/>
    <property type="project" value="UniProtKB-SubCell"/>
</dbReference>
<dbReference type="PANTHER" id="PTHR12663">
    <property type="entry name" value="ANDROGEN INDUCED INHIBITOR OF PROLIFERATION AS3 / PDS5-RELATED"/>
    <property type="match status" value="1"/>
</dbReference>
<evidence type="ECO:0000313" key="10">
    <source>
        <dbReference type="Proteomes" id="UP001293593"/>
    </source>
</evidence>
<feature type="region of interest" description="Disordered" evidence="8">
    <location>
        <begin position="1318"/>
        <end position="1374"/>
    </location>
</feature>
<dbReference type="Proteomes" id="UP001293593">
    <property type="component" value="Unassembled WGS sequence"/>
</dbReference>
<evidence type="ECO:0000256" key="2">
    <source>
        <dbReference type="ARBA" id="ARBA00022618"/>
    </source>
</evidence>
<evidence type="ECO:0000256" key="1">
    <source>
        <dbReference type="ARBA" id="ARBA00004123"/>
    </source>
</evidence>
<comment type="caution">
    <text evidence="9">The sequence shown here is derived from an EMBL/GenBank/DDBJ whole genome shotgun (WGS) entry which is preliminary data.</text>
</comment>
<evidence type="ECO:0000256" key="5">
    <source>
        <dbReference type="ARBA" id="ARBA00023204"/>
    </source>
</evidence>
<organism evidence="9 10">
    <name type="scientific">Acacia crassicarpa</name>
    <name type="common">northern wattle</name>
    <dbReference type="NCBI Taxonomy" id="499986"/>
    <lineage>
        <taxon>Eukaryota</taxon>
        <taxon>Viridiplantae</taxon>
        <taxon>Streptophyta</taxon>
        <taxon>Embryophyta</taxon>
        <taxon>Tracheophyta</taxon>
        <taxon>Spermatophyta</taxon>
        <taxon>Magnoliopsida</taxon>
        <taxon>eudicotyledons</taxon>
        <taxon>Gunneridae</taxon>
        <taxon>Pentapetalae</taxon>
        <taxon>rosids</taxon>
        <taxon>fabids</taxon>
        <taxon>Fabales</taxon>
        <taxon>Fabaceae</taxon>
        <taxon>Caesalpinioideae</taxon>
        <taxon>mimosoid clade</taxon>
        <taxon>Acacieae</taxon>
        <taxon>Acacia</taxon>
    </lineage>
</organism>
<dbReference type="InterPro" id="IPR039776">
    <property type="entry name" value="Pds5"/>
</dbReference>
<proteinExistence type="predicted"/>
<keyword evidence="5" id="KW-0234">DNA repair</keyword>
<dbReference type="SUPFAM" id="SSF48371">
    <property type="entry name" value="ARM repeat"/>
    <property type="match status" value="1"/>
</dbReference>
<dbReference type="GO" id="GO:0000785">
    <property type="term" value="C:chromatin"/>
    <property type="evidence" value="ECO:0007669"/>
    <property type="project" value="TreeGrafter"/>
</dbReference>
<evidence type="ECO:0000256" key="6">
    <source>
        <dbReference type="ARBA" id="ARBA00023242"/>
    </source>
</evidence>
<evidence type="ECO:0008006" key="11">
    <source>
        <dbReference type="Google" id="ProtNLM"/>
    </source>
</evidence>
<dbReference type="GO" id="GO:0006281">
    <property type="term" value="P:DNA repair"/>
    <property type="evidence" value="ECO:0007669"/>
    <property type="project" value="UniProtKB-KW"/>
</dbReference>
<protein>
    <recommendedName>
        <fullName evidence="11">Sister chromatid cohesion protein PDS5 homolog A</fullName>
    </recommendedName>
</protein>
<feature type="region of interest" description="Disordered" evidence="8">
    <location>
        <begin position="1182"/>
        <end position="1202"/>
    </location>
</feature>
<keyword evidence="7" id="KW-0131">Cell cycle</keyword>
<name>A0AAE1KL61_9FABA</name>
<accession>A0AAE1KL61</accession>
<keyword evidence="3" id="KW-0227">DNA damage</keyword>
<sequence length="1374" mass="155088">MDASALQLISEVGARLSQRSRPTKDFIVKSLRQAVSALSQLKQFSLIETSNEAQDNNEEEVLRKQEAAQNRVASLKTLEHVIASDLLQYADKDVRLLVAICVAEIFRVRAPEPPFEDKDLKGVFKLIVSTFADLADTSSPFFSKRVKLLETVAQLKCCLIMLDIDSEDLVIEMFKIFFSVVRDDHHASLTNAISSIMIDILNAGASLKLLEVILQNLIKGRKDATCAASQLAASIISCADEIELKPLVCWFLTSCINDRNAVSSGLKESYHEIIFKIFQCAPEMLLAVIPSLIGELLSDQVDVRIKAVNLVGKLFTLPEHHAAQKYHDLFMEFLNRFSDKSVDVRISALQCAKAIYVANTSGREFHQIIRAIEDRLLDFDDRVRMQAILVACDLSKSNLQLAPSKLISQVTERIRDKKISVRKRALQKLMEVYQDYCKKCCEGSMTTCDHFEEIPCKILMICFDKDCKEFSSHNMELVLADDLFPEHLSIEERTNHWIHIFSLFSPLHEKALHTILSQKKRLQNEVKNYMALRKQLKENWSEDLQTATANMFTKIASFFPDPSKAEEWLLKVNQLKDNNLFNSLEQLLEEQTFTTRKIIQDKLMKMVGESNPYFEFLRSLFSKCSYNIFSSEHVHYILDYLSNSTVGSKRLKDSSIKLLLAIARTFPSILKDSEKQFQMLLEQKSEFSDKLIEVLAKAGSHISIKLSDIYPFLQRMCLEGTRTQAKFAISAMAALSSDQSFFSDLYKELAVSLYSQRNVPTVLQSLGCIAQCSMSGTFDTRDEEITSYISHRIIQAVPWDDVHNASSCQLKIYGLKALVKSYLPEQGNCARRNIIGLLDILFRMLQQSDHFVGLNSSESDGPCIRLAAAKSILRLSRRWDQHISPEIFRFTISIAKDSSSSIRRSFLNKVYKMLKERRLPIRYACAFPLAVMEGTEDLQCYKTKFLAEFIKDYSIVARTQQVSFVQGAVFCYPAYVVVFLIHVLSRDTGFPSEGCQDEQLFADICSPLYIFMQALVNSSIVGGGQDLVNDAVLYLFSILRAIRKAEDAVDVQMTTKLHMLADIGIFILNALKHGEISASQAPGQILLPSSLYKMSFAKNNANPRKSYFDECFLSGVLQKLRSYVPQACVQKPLRILKNGRKCQEDVPKCNLNTYITSNLASSKPDDLLWRETTRVKSVRPNIPSGKRRENAVSSTTSGPVGLHECSTIHRQQNITSEPCERTLEGNQHSSCDSVSSLVELHVSTRKSKRIAASLIENAVRSGKYAAQPSKRPKTDLNDSCGTKKEDVLTDLSNQCHLWHCEPEKHSYLGGVKKTKATTGSKITNKGTSLNQENANENGRGRSTGTSESEVVNTNEKATSHLVSRSRRKRMDYDF</sequence>
<evidence type="ECO:0000256" key="7">
    <source>
        <dbReference type="ARBA" id="ARBA00023306"/>
    </source>
</evidence>
<dbReference type="CDD" id="cd19953">
    <property type="entry name" value="PDS5"/>
    <property type="match status" value="1"/>
</dbReference>
<dbReference type="EMBL" id="JAWXYG010000003">
    <property type="protein sequence ID" value="KAK4276740.1"/>
    <property type="molecule type" value="Genomic_DNA"/>
</dbReference>
<gene>
    <name evidence="9" type="ORF">QN277_014853</name>
</gene>
<reference evidence="9" key="1">
    <citation type="submission" date="2023-10" db="EMBL/GenBank/DDBJ databases">
        <title>Chromosome-level genome of the transformable northern wattle, Acacia crassicarpa.</title>
        <authorList>
            <person name="Massaro I."/>
            <person name="Sinha N.R."/>
            <person name="Poethig S."/>
            <person name="Leichty A.R."/>
        </authorList>
    </citation>
    <scope>NUCLEOTIDE SEQUENCE</scope>
    <source>
        <strain evidence="9">Acra3RX</strain>
        <tissue evidence="9">Leaf</tissue>
    </source>
</reference>
<dbReference type="Gene3D" id="1.25.10.10">
    <property type="entry name" value="Leucine-rich Repeat Variant"/>
    <property type="match status" value="1"/>
</dbReference>
<evidence type="ECO:0000256" key="3">
    <source>
        <dbReference type="ARBA" id="ARBA00022763"/>
    </source>
</evidence>
<keyword evidence="10" id="KW-1185">Reference proteome</keyword>
<dbReference type="Pfam" id="PF20168">
    <property type="entry name" value="PDS5"/>
    <property type="match status" value="1"/>
</dbReference>